<sequence length="244" mass="26935">MKDMHVRKRYLGCRADCRRARGTPEWCLQVQVQAQAQANPPQTEEGPMRGRLGCVDGNGIGNGELRTLFLASPKRGQDGTGRESWAWTWDGIAAPVLDLVQSLRGRSRWLLLLIPPPLHRTLKPQLPHPACPCKASPRIRSFYWWVALFRSACISSRLRFRCTLSRLGFSTQTLALRTEPADEVERGDPPCGRGDSAASNETETDVLVDVVLDPTANNNVVQTGQSRVPSRGDAASPSLARDNP</sequence>
<evidence type="ECO:0000256" key="1">
    <source>
        <dbReference type="SAM" id="MobiDB-lite"/>
    </source>
</evidence>
<protein>
    <submittedName>
        <fullName evidence="2">Uncharacterized protein</fullName>
    </submittedName>
</protein>
<dbReference type="AlphaFoldDB" id="A0A9P9FEL5"/>
<gene>
    <name evidence="2" type="ORF">EDB81DRAFT_345002</name>
</gene>
<feature type="region of interest" description="Disordered" evidence="1">
    <location>
        <begin position="218"/>
        <end position="244"/>
    </location>
</feature>
<name>A0A9P9FEL5_9HYPO</name>
<evidence type="ECO:0000313" key="2">
    <source>
        <dbReference type="EMBL" id="KAH7161415.1"/>
    </source>
</evidence>
<evidence type="ECO:0000313" key="3">
    <source>
        <dbReference type="Proteomes" id="UP000738349"/>
    </source>
</evidence>
<comment type="caution">
    <text evidence="2">The sequence shown here is derived from an EMBL/GenBank/DDBJ whole genome shotgun (WGS) entry which is preliminary data.</text>
</comment>
<dbReference type="EMBL" id="JAGMUV010000004">
    <property type="protein sequence ID" value="KAH7161415.1"/>
    <property type="molecule type" value="Genomic_DNA"/>
</dbReference>
<feature type="compositionally biased region" description="Polar residues" evidence="1">
    <location>
        <begin position="218"/>
        <end position="228"/>
    </location>
</feature>
<feature type="compositionally biased region" description="Basic and acidic residues" evidence="1">
    <location>
        <begin position="179"/>
        <end position="188"/>
    </location>
</feature>
<keyword evidence="3" id="KW-1185">Reference proteome</keyword>
<reference evidence="2" key="1">
    <citation type="journal article" date="2021" name="Nat. Commun.">
        <title>Genetic determinants of endophytism in the Arabidopsis root mycobiome.</title>
        <authorList>
            <person name="Mesny F."/>
            <person name="Miyauchi S."/>
            <person name="Thiergart T."/>
            <person name="Pickel B."/>
            <person name="Atanasova L."/>
            <person name="Karlsson M."/>
            <person name="Huettel B."/>
            <person name="Barry K.W."/>
            <person name="Haridas S."/>
            <person name="Chen C."/>
            <person name="Bauer D."/>
            <person name="Andreopoulos W."/>
            <person name="Pangilinan J."/>
            <person name="LaButti K."/>
            <person name="Riley R."/>
            <person name="Lipzen A."/>
            <person name="Clum A."/>
            <person name="Drula E."/>
            <person name="Henrissat B."/>
            <person name="Kohler A."/>
            <person name="Grigoriev I.V."/>
            <person name="Martin F.M."/>
            <person name="Hacquard S."/>
        </authorList>
    </citation>
    <scope>NUCLEOTIDE SEQUENCE</scope>
    <source>
        <strain evidence="2">MPI-CAGE-AT-0147</strain>
    </source>
</reference>
<dbReference type="Proteomes" id="UP000738349">
    <property type="component" value="Unassembled WGS sequence"/>
</dbReference>
<accession>A0A9P9FEL5</accession>
<proteinExistence type="predicted"/>
<feature type="region of interest" description="Disordered" evidence="1">
    <location>
        <begin position="178"/>
        <end position="205"/>
    </location>
</feature>
<organism evidence="2 3">
    <name type="scientific">Dactylonectria macrodidyma</name>
    <dbReference type="NCBI Taxonomy" id="307937"/>
    <lineage>
        <taxon>Eukaryota</taxon>
        <taxon>Fungi</taxon>
        <taxon>Dikarya</taxon>
        <taxon>Ascomycota</taxon>
        <taxon>Pezizomycotina</taxon>
        <taxon>Sordariomycetes</taxon>
        <taxon>Hypocreomycetidae</taxon>
        <taxon>Hypocreales</taxon>
        <taxon>Nectriaceae</taxon>
        <taxon>Dactylonectria</taxon>
    </lineage>
</organism>